<dbReference type="InterPro" id="IPR039420">
    <property type="entry name" value="WalR-like"/>
</dbReference>
<dbReference type="GO" id="GO:0000156">
    <property type="term" value="F:phosphorelay response regulator activity"/>
    <property type="evidence" value="ECO:0007669"/>
    <property type="project" value="TreeGrafter"/>
</dbReference>
<dbReference type="EMBL" id="CP007795">
    <property type="protein sequence ID" value="AIB15135.1"/>
    <property type="molecule type" value="Genomic_DNA"/>
</dbReference>
<dbReference type="RefSeq" id="WP_040136492.1">
    <property type="nucleotide sequence ID" value="NZ_CP007795.1"/>
</dbReference>
<keyword evidence="5" id="KW-0614">Plasmid</keyword>
<proteinExistence type="predicted"/>
<dbReference type="AlphaFoldDB" id="A0A060DR03"/>
<dbReference type="SMART" id="SM00448">
    <property type="entry name" value="REC"/>
    <property type="match status" value="1"/>
</dbReference>
<keyword evidence="1" id="KW-0238">DNA-binding</keyword>
<dbReference type="SUPFAM" id="SSF52172">
    <property type="entry name" value="CheY-like"/>
    <property type="match status" value="1"/>
</dbReference>
<dbReference type="FunFam" id="3.40.50.2300:FF:000051">
    <property type="entry name" value="Two-component response regulator yehT"/>
    <property type="match status" value="1"/>
</dbReference>
<evidence type="ECO:0000313" key="5">
    <source>
        <dbReference type="EMBL" id="AIB15135.1"/>
    </source>
</evidence>
<dbReference type="GO" id="GO:0032993">
    <property type="term" value="C:protein-DNA complex"/>
    <property type="evidence" value="ECO:0007669"/>
    <property type="project" value="TreeGrafter"/>
</dbReference>
<dbReference type="Gene3D" id="3.40.50.2300">
    <property type="match status" value="1"/>
</dbReference>
<gene>
    <name evidence="5" type="ORF">ABAZ39_24900</name>
</gene>
<dbReference type="InterPro" id="IPR011006">
    <property type="entry name" value="CheY-like_superfamily"/>
</dbReference>
<feature type="domain" description="HTH LytTR-type" evidence="4">
    <location>
        <begin position="136"/>
        <end position="238"/>
    </location>
</feature>
<evidence type="ECO:0000313" key="6">
    <source>
        <dbReference type="Proteomes" id="UP000027186"/>
    </source>
</evidence>
<dbReference type="KEGG" id="abq:ABAZ39_24900"/>
<evidence type="ECO:0000256" key="2">
    <source>
        <dbReference type="PROSITE-ProRule" id="PRU00169"/>
    </source>
</evidence>
<dbReference type="PROSITE" id="PS50930">
    <property type="entry name" value="HTH_LYTTR"/>
    <property type="match status" value="1"/>
</dbReference>
<protein>
    <submittedName>
        <fullName evidence="5">Two-component response-regulatory protein YehT</fullName>
    </submittedName>
</protein>
<dbReference type="Pfam" id="PF00072">
    <property type="entry name" value="Response_reg"/>
    <property type="match status" value="1"/>
</dbReference>
<sequence>MMTVLIVDDEPLAREELRRLLEEFPDLQVAGECANAIEAIGAINRQPPDVVFLDIQMPRVSGLEMLSMLDPERMPRIVFLTAHDEYAVQAFEEHAFDYLLKPADPARLAKTLQRLRRERAPQDLAVLKDAAPLRLIPCTGHNRISLLKLDEVECVASKASGVFVVGADGEERFTELTLLTLQERTPLVRCHRQYLVNPERIREIRLIDNGLAEIQTLGGQSIPVSRRFLGPLKERLGIG</sequence>
<feature type="domain" description="Response regulatory" evidence="3">
    <location>
        <begin position="3"/>
        <end position="116"/>
    </location>
</feature>
<dbReference type="GO" id="GO:0005829">
    <property type="term" value="C:cytosol"/>
    <property type="evidence" value="ECO:0007669"/>
    <property type="project" value="TreeGrafter"/>
</dbReference>
<dbReference type="InterPro" id="IPR001789">
    <property type="entry name" value="Sig_transdc_resp-reg_receiver"/>
</dbReference>
<evidence type="ECO:0000259" key="4">
    <source>
        <dbReference type="PROSITE" id="PS50930"/>
    </source>
</evidence>
<evidence type="ECO:0000259" key="3">
    <source>
        <dbReference type="PROSITE" id="PS50110"/>
    </source>
</evidence>
<organism evidence="5 6">
    <name type="scientific">Azospirillum argentinense</name>
    <dbReference type="NCBI Taxonomy" id="2970906"/>
    <lineage>
        <taxon>Bacteria</taxon>
        <taxon>Pseudomonadati</taxon>
        <taxon>Pseudomonadota</taxon>
        <taxon>Alphaproteobacteria</taxon>
        <taxon>Rhodospirillales</taxon>
        <taxon>Azospirillaceae</taxon>
        <taxon>Azospirillum</taxon>
    </lineage>
</organism>
<dbReference type="NCBIfam" id="NF008677">
    <property type="entry name" value="PRK11697.1"/>
    <property type="match status" value="1"/>
</dbReference>
<dbReference type="PANTHER" id="PTHR48111:SF3">
    <property type="entry name" value="TRANSCRIPTIONAL REGULATORY PROTEIN BTSR"/>
    <property type="match status" value="1"/>
</dbReference>
<dbReference type="Pfam" id="PF04397">
    <property type="entry name" value="LytTR"/>
    <property type="match status" value="1"/>
</dbReference>
<name>A0A060DR03_9PROT</name>
<geneLocation type="plasmid" evidence="5 6">
    <name>AbAZ39_p2</name>
</geneLocation>
<keyword evidence="2" id="KW-0597">Phosphoprotein</keyword>
<accession>A0A060DR03</accession>
<dbReference type="PANTHER" id="PTHR48111">
    <property type="entry name" value="REGULATOR OF RPOS"/>
    <property type="match status" value="1"/>
</dbReference>
<dbReference type="InterPro" id="IPR007492">
    <property type="entry name" value="LytTR_DNA-bd_dom"/>
</dbReference>
<dbReference type="GO" id="GO:0000976">
    <property type="term" value="F:transcription cis-regulatory region binding"/>
    <property type="evidence" value="ECO:0007669"/>
    <property type="project" value="TreeGrafter"/>
</dbReference>
<evidence type="ECO:0000256" key="1">
    <source>
        <dbReference type="ARBA" id="ARBA00023125"/>
    </source>
</evidence>
<dbReference type="GO" id="GO:0006355">
    <property type="term" value="P:regulation of DNA-templated transcription"/>
    <property type="evidence" value="ECO:0007669"/>
    <property type="project" value="TreeGrafter"/>
</dbReference>
<reference evidence="5 6" key="1">
    <citation type="journal article" date="2014" name="Genome Announc.">
        <title>Complete Genome Sequence of the Model Rhizosphere Strain Azospirillum brasilense Az39, Successfully Applied in Agriculture.</title>
        <authorList>
            <person name="Rivera D."/>
            <person name="Revale S."/>
            <person name="Molina R."/>
            <person name="Gualpa J."/>
            <person name="Puente M."/>
            <person name="Maroniche G."/>
            <person name="Paris G."/>
            <person name="Baker D."/>
            <person name="Clavijo B."/>
            <person name="McLay K."/>
            <person name="Spaepen S."/>
            <person name="Perticari A."/>
            <person name="Vazquez M."/>
            <person name="Wisniewski-Dye F."/>
            <person name="Watkins C."/>
            <person name="Martinez-Abarca F."/>
            <person name="Vanderleyden J."/>
            <person name="Cassan F."/>
        </authorList>
    </citation>
    <scope>NUCLEOTIDE SEQUENCE [LARGE SCALE GENOMIC DNA]</scope>
    <source>
        <strain evidence="5 6">Az39</strain>
        <plasmid evidence="5">AbAZ39_p2</plasmid>
    </source>
</reference>
<dbReference type="Proteomes" id="UP000027186">
    <property type="component" value="Plasmid AbAZ39_p2"/>
</dbReference>
<dbReference type="PROSITE" id="PS50110">
    <property type="entry name" value="RESPONSE_REGULATORY"/>
    <property type="match status" value="1"/>
</dbReference>
<dbReference type="SMART" id="SM00850">
    <property type="entry name" value="LytTR"/>
    <property type="match status" value="1"/>
</dbReference>
<dbReference type="Gene3D" id="2.40.50.1020">
    <property type="entry name" value="LytTr DNA-binding domain"/>
    <property type="match status" value="1"/>
</dbReference>
<feature type="modified residue" description="4-aspartylphosphate" evidence="2">
    <location>
        <position position="54"/>
    </location>
</feature>